<protein>
    <submittedName>
        <fullName evidence="2">Uncharacterized protein</fullName>
    </submittedName>
</protein>
<organism evidence="2 3">
    <name type="scientific">Petrolisthes manimaculis</name>
    <dbReference type="NCBI Taxonomy" id="1843537"/>
    <lineage>
        <taxon>Eukaryota</taxon>
        <taxon>Metazoa</taxon>
        <taxon>Ecdysozoa</taxon>
        <taxon>Arthropoda</taxon>
        <taxon>Crustacea</taxon>
        <taxon>Multicrustacea</taxon>
        <taxon>Malacostraca</taxon>
        <taxon>Eumalacostraca</taxon>
        <taxon>Eucarida</taxon>
        <taxon>Decapoda</taxon>
        <taxon>Pleocyemata</taxon>
        <taxon>Anomura</taxon>
        <taxon>Galatheoidea</taxon>
        <taxon>Porcellanidae</taxon>
        <taxon>Petrolisthes</taxon>
    </lineage>
</organism>
<sequence>MGTTSKDIHAPFYTSSHPWVYNVLSPLRNTPEAFQTDSGDAEDDSVEEGAKLGSGDDRDQPWVHRLMTVHDHDDDTTTT</sequence>
<evidence type="ECO:0000313" key="3">
    <source>
        <dbReference type="Proteomes" id="UP001292094"/>
    </source>
</evidence>
<keyword evidence="3" id="KW-1185">Reference proteome</keyword>
<feature type="region of interest" description="Disordered" evidence="1">
    <location>
        <begin position="30"/>
        <end position="79"/>
    </location>
</feature>
<accession>A0AAE1PQE2</accession>
<reference evidence="2" key="1">
    <citation type="submission" date="2023-11" db="EMBL/GenBank/DDBJ databases">
        <title>Genome assemblies of two species of porcelain crab, Petrolisthes cinctipes and Petrolisthes manimaculis (Anomura: Porcellanidae).</title>
        <authorList>
            <person name="Angst P."/>
        </authorList>
    </citation>
    <scope>NUCLEOTIDE SEQUENCE</scope>
    <source>
        <strain evidence="2">PB745_02</strain>
        <tissue evidence="2">Gill</tissue>
    </source>
</reference>
<comment type="caution">
    <text evidence="2">The sequence shown here is derived from an EMBL/GenBank/DDBJ whole genome shotgun (WGS) entry which is preliminary data.</text>
</comment>
<name>A0AAE1PQE2_9EUCA</name>
<proteinExistence type="predicted"/>
<gene>
    <name evidence="2" type="ORF">Pmani_015734</name>
</gene>
<dbReference type="Proteomes" id="UP001292094">
    <property type="component" value="Unassembled WGS sequence"/>
</dbReference>
<evidence type="ECO:0000313" key="2">
    <source>
        <dbReference type="EMBL" id="KAK4312871.1"/>
    </source>
</evidence>
<dbReference type="EMBL" id="JAWZYT010001369">
    <property type="protein sequence ID" value="KAK4312871.1"/>
    <property type="molecule type" value="Genomic_DNA"/>
</dbReference>
<dbReference type="AlphaFoldDB" id="A0AAE1PQE2"/>
<feature type="compositionally biased region" description="Basic and acidic residues" evidence="1">
    <location>
        <begin position="48"/>
        <end position="79"/>
    </location>
</feature>
<evidence type="ECO:0000256" key="1">
    <source>
        <dbReference type="SAM" id="MobiDB-lite"/>
    </source>
</evidence>